<evidence type="ECO:0000256" key="3">
    <source>
        <dbReference type="ARBA" id="ARBA00022723"/>
    </source>
</evidence>
<dbReference type="GO" id="GO:0034657">
    <property type="term" value="C:GID complex"/>
    <property type="evidence" value="ECO:0007669"/>
    <property type="project" value="TreeGrafter"/>
</dbReference>
<dbReference type="InterPro" id="IPR006594">
    <property type="entry name" value="LisH"/>
</dbReference>
<evidence type="ECO:0000256" key="4">
    <source>
        <dbReference type="ARBA" id="ARBA00022771"/>
    </source>
</evidence>
<keyword evidence="5" id="KW-0862">Zinc</keyword>
<evidence type="ECO:0000256" key="10">
    <source>
        <dbReference type="SAM" id="MobiDB-lite"/>
    </source>
</evidence>
<feature type="domain" description="RING-Gid-type" evidence="12">
    <location>
        <begin position="419"/>
        <end position="461"/>
    </location>
</feature>
<comment type="subcellular location">
    <subcellularLocation>
        <location evidence="1">Cytoplasm</location>
    </subcellularLocation>
</comment>
<dbReference type="GO" id="GO:0005634">
    <property type="term" value="C:nucleus"/>
    <property type="evidence" value="ECO:0007669"/>
    <property type="project" value="TreeGrafter"/>
</dbReference>
<dbReference type="Proteomes" id="UP000323386">
    <property type="component" value="Unassembled WGS sequence"/>
</dbReference>
<dbReference type="PANTHER" id="PTHR12170:SF3">
    <property type="entry name" value="GH10162P"/>
    <property type="match status" value="1"/>
</dbReference>
<dbReference type="PANTHER" id="PTHR12170">
    <property type="entry name" value="MACROPHAGE ERYTHROBLAST ATTACHER-RELATED"/>
    <property type="match status" value="1"/>
</dbReference>
<evidence type="ECO:0000313" key="13">
    <source>
        <dbReference type="EMBL" id="SPO36317.1"/>
    </source>
</evidence>
<dbReference type="CDD" id="cd16652">
    <property type="entry name" value="dRING_Rmd5p-like"/>
    <property type="match status" value="1"/>
</dbReference>
<accession>A0A5C3EY47</accession>
<evidence type="ECO:0000256" key="9">
    <source>
        <dbReference type="PROSITE-ProRule" id="PRU01215"/>
    </source>
</evidence>
<dbReference type="SMART" id="SM00668">
    <property type="entry name" value="CTLH"/>
    <property type="match status" value="1"/>
</dbReference>
<sequence length="475" mass="51918">MDALQKSLDQLNKRAPGLHSASSSARAAAANPTVHDSIDRLIAQIERAKASLAAPSSDTPADPAVLVAELKSLVDSSQRSVAERQKEFYGGLSKAFKALDKKFPTNLDGVADPALFSSPKAQKALERVILEHLLRQGDWDGAKTFADEAALPVDPGVSSTFTDLHAILDSIRAGDLSPAIEWAERERPFLESRQSPLEFALHRSQFIRIATGASPSPLRGTAFQPQRASSAAANLDPDGENVEMEPIAGADGASGCPGLSVQERELSQSNTGCALAYLRQRFQPFLLDRLAEIKRMVALLAYCPRFPPMAYDDVPMDAWTYEHFASHVPALYRPLLDPQLVHGPFLEPLFRLEYCARHRVAKEAPLAIGVEIGAGGALSHIIKVKTLMKERKNEWSQADELPVEIPVPPQLRFHSVFACPVSKEQGTETNPPMMLACGHVLCLDTLCRMAKGNSRFKCSYCPTESTLNQAIRVYF</sequence>
<dbReference type="InterPro" id="IPR013083">
    <property type="entry name" value="Znf_RING/FYVE/PHD"/>
</dbReference>
<keyword evidence="3" id="KW-0479">Metal-binding</keyword>
<dbReference type="InterPro" id="IPR024964">
    <property type="entry name" value="CTLH/CRA"/>
</dbReference>
<feature type="compositionally biased region" description="Low complexity" evidence="10">
    <location>
        <begin position="20"/>
        <end position="30"/>
    </location>
</feature>
<dbReference type="FunFam" id="3.30.40.10:FF:000143">
    <property type="entry name" value="Regulator of gluconeogenesis Rmd5"/>
    <property type="match status" value="1"/>
</dbReference>
<dbReference type="Gene3D" id="3.30.40.10">
    <property type="entry name" value="Zinc/RING finger domain, C3HC4 (zinc finger)"/>
    <property type="match status" value="1"/>
</dbReference>
<dbReference type="InterPro" id="IPR027370">
    <property type="entry name" value="Znf-RING_euk"/>
</dbReference>
<evidence type="ECO:0000259" key="11">
    <source>
        <dbReference type="PROSITE" id="PS50897"/>
    </source>
</evidence>
<dbReference type="Pfam" id="PF13445">
    <property type="entry name" value="zf-RING_UBOX"/>
    <property type="match status" value="1"/>
</dbReference>
<feature type="domain" description="CTLH" evidence="11">
    <location>
        <begin position="160"/>
        <end position="217"/>
    </location>
</feature>
<evidence type="ECO:0000256" key="5">
    <source>
        <dbReference type="ARBA" id="ARBA00022833"/>
    </source>
</evidence>
<dbReference type="InterPro" id="IPR037683">
    <property type="entry name" value="Rmd5_dRing"/>
</dbReference>
<dbReference type="EMBL" id="OOIP01000004">
    <property type="protein sequence ID" value="SPO36317.1"/>
    <property type="molecule type" value="Genomic_DNA"/>
</dbReference>
<dbReference type="InterPro" id="IPR044063">
    <property type="entry name" value="ZF_RING_GID"/>
</dbReference>
<dbReference type="Pfam" id="PF10607">
    <property type="entry name" value="CTLH"/>
    <property type="match status" value="1"/>
</dbReference>
<dbReference type="PROSITE" id="PS50897">
    <property type="entry name" value="CTLH"/>
    <property type="match status" value="1"/>
</dbReference>
<evidence type="ECO:0000256" key="6">
    <source>
        <dbReference type="ARBA" id="ARBA00061136"/>
    </source>
</evidence>
<evidence type="ECO:0000259" key="12">
    <source>
        <dbReference type="PROSITE" id="PS51867"/>
    </source>
</evidence>
<dbReference type="SUPFAM" id="SSF57850">
    <property type="entry name" value="RING/U-box"/>
    <property type="match status" value="1"/>
</dbReference>
<feature type="region of interest" description="Disordered" evidence="10">
    <location>
        <begin position="1"/>
        <end position="32"/>
    </location>
</feature>
<dbReference type="GO" id="GO:0005737">
    <property type="term" value="C:cytoplasm"/>
    <property type="evidence" value="ECO:0007669"/>
    <property type="project" value="UniProtKB-SubCell"/>
</dbReference>
<reference evidence="13 14" key="1">
    <citation type="submission" date="2018-03" db="EMBL/GenBank/DDBJ databases">
        <authorList>
            <person name="Guldener U."/>
        </authorList>
    </citation>
    <scope>NUCLEOTIDE SEQUENCE [LARGE SCALE GENOMIC DNA]</scope>
    <source>
        <strain evidence="13 14">DAOM196992</strain>
    </source>
</reference>
<dbReference type="GO" id="GO:0043161">
    <property type="term" value="P:proteasome-mediated ubiquitin-dependent protein catabolic process"/>
    <property type="evidence" value="ECO:0007669"/>
    <property type="project" value="InterPro"/>
</dbReference>
<dbReference type="PROSITE" id="PS51867">
    <property type="entry name" value="ZF_RING_GID"/>
    <property type="match status" value="1"/>
</dbReference>
<evidence type="ECO:0000313" key="14">
    <source>
        <dbReference type="Proteomes" id="UP000323386"/>
    </source>
</evidence>
<keyword evidence="4 9" id="KW-0863">Zinc-finger</keyword>
<dbReference type="InterPro" id="IPR045098">
    <property type="entry name" value="Fyv10_fam"/>
</dbReference>
<evidence type="ECO:0000256" key="7">
    <source>
        <dbReference type="ARBA" id="ARBA00075398"/>
    </source>
</evidence>
<name>A0A5C3EY47_9BASI</name>
<organism evidence="13 14">
    <name type="scientific">Pseudozyma flocculosa</name>
    <dbReference type="NCBI Taxonomy" id="84751"/>
    <lineage>
        <taxon>Eukaryota</taxon>
        <taxon>Fungi</taxon>
        <taxon>Dikarya</taxon>
        <taxon>Basidiomycota</taxon>
        <taxon>Ustilaginomycotina</taxon>
        <taxon>Ustilaginomycetes</taxon>
        <taxon>Ustilaginales</taxon>
        <taxon>Ustilaginaceae</taxon>
        <taxon>Pseudozyma</taxon>
    </lineage>
</organism>
<comment type="similarity">
    <text evidence="6">Belongs to the RMD5/GID2 family.</text>
</comment>
<protein>
    <recommendedName>
        <fullName evidence="8">GID complex catalytic subunit 2</fullName>
    </recommendedName>
    <alternativeName>
        <fullName evidence="7">Glucose-induced degradation protein 2</fullName>
    </alternativeName>
</protein>
<proteinExistence type="inferred from homology"/>
<dbReference type="GO" id="GO:0008270">
    <property type="term" value="F:zinc ion binding"/>
    <property type="evidence" value="ECO:0007669"/>
    <property type="project" value="UniProtKB-KW"/>
</dbReference>
<feature type="zinc finger region" description="RING-Gid-type" evidence="9">
    <location>
        <begin position="419"/>
        <end position="461"/>
    </location>
</feature>
<evidence type="ECO:0000256" key="8">
    <source>
        <dbReference type="ARBA" id="ARBA00080744"/>
    </source>
</evidence>
<gene>
    <name evidence="13" type="ORF">PSFLO_01788</name>
</gene>
<evidence type="ECO:0000256" key="2">
    <source>
        <dbReference type="ARBA" id="ARBA00022490"/>
    </source>
</evidence>
<dbReference type="PROSITE" id="PS50896">
    <property type="entry name" value="LISH"/>
    <property type="match status" value="1"/>
</dbReference>
<evidence type="ECO:0000256" key="1">
    <source>
        <dbReference type="ARBA" id="ARBA00004496"/>
    </source>
</evidence>
<dbReference type="GO" id="GO:0061630">
    <property type="term" value="F:ubiquitin protein ligase activity"/>
    <property type="evidence" value="ECO:0007669"/>
    <property type="project" value="InterPro"/>
</dbReference>
<keyword evidence="2" id="KW-0963">Cytoplasm</keyword>
<dbReference type="OrthoDB" id="1933281at2759"/>
<dbReference type="AlphaFoldDB" id="A0A5C3EY47"/>
<keyword evidence="14" id="KW-1185">Reference proteome</keyword>
<dbReference type="InterPro" id="IPR006595">
    <property type="entry name" value="CTLH_C"/>
</dbReference>